<protein>
    <submittedName>
        <fullName evidence="1">Uncharacterized protein</fullName>
    </submittedName>
</protein>
<sequence length="205" mass="23490">INKTELVHFASKHQKNAQPMSSFIDGFNDAYEGSTLKILGVIIAVDNEGNLDWSKHFEYLRTKVANLEKDFKRIVKMTYGLDVVSALQVYKTCIRSAITYGSAAWYEPCDKPWYLSSDIGTTGPPDSQVHLDTAFNDNLDHFQNKFLRVILGAFQMTHRPYLWNELGIERLDLFVYMSAVTTRANLIETDVWKTIVHAKSRVETF</sequence>
<dbReference type="RefSeq" id="XP_040785639.1">
    <property type="nucleotide sequence ID" value="XM_040927355.1"/>
</dbReference>
<feature type="non-terminal residue" evidence="1">
    <location>
        <position position="1"/>
    </location>
</feature>
<dbReference type="AlphaFoldDB" id="A0A9P4GCL8"/>
<dbReference type="EMBL" id="ML976617">
    <property type="protein sequence ID" value="KAF1843076.1"/>
    <property type="molecule type" value="Genomic_DNA"/>
</dbReference>
<accession>A0A9P4GCL8</accession>
<comment type="caution">
    <text evidence="1">The sequence shown here is derived from an EMBL/GenBank/DDBJ whole genome shotgun (WGS) entry which is preliminary data.</text>
</comment>
<proteinExistence type="predicted"/>
<feature type="non-terminal residue" evidence="1">
    <location>
        <position position="205"/>
    </location>
</feature>
<dbReference type="Proteomes" id="UP000800039">
    <property type="component" value="Unassembled WGS sequence"/>
</dbReference>
<evidence type="ECO:0000313" key="1">
    <source>
        <dbReference type="EMBL" id="KAF1843076.1"/>
    </source>
</evidence>
<name>A0A9P4GCL8_9PLEO</name>
<dbReference type="OrthoDB" id="412981at2759"/>
<dbReference type="GeneID" id="63844608"/>
<gene>
    <name evidence="1" type="ORF">K460DRAFT_247485</name>
</gene>
<evidence type="ECO:0000313" key="2">
    <source>
        <dbReference type="Proteomes" id="UP000800039"/>
    </source>
</evidence>
<keyword evidence="2" id="KW-1185">Reference proteome</keyword>
<reference evidence="1" key="1">
    <citation type="submission" date="2020-01" db="EMBL/GenBank/DDBJ databases">
        <authorList>
            <consortium name="DOE Joint Genome Institute"/>
            <person name="Haridas S."/>
            <person name="Albert R."/>
            <person name="Binder M."/>
            <person name="Bloem J."/>
            <person name="Labutti K."/>
            <person name="Salamov A."/>
            <person name="Andreopoulos B."/>
            <person name="Baker S.E."/>
            <person name="Barry K."/>
            <person name="Bills G."/>
            <person name="Bluhm B.H."/>
            <person name="Cannon C."/>
            <person name="Castanera R."/>
            <person name="Culley D.E."/>
            <person name="Daum C."/>
            <person name="Ezra D."/>
            <person name="Gonzalez J.B."/>
            <person name="Henrissat B."/>
            <person name="Kuo A."/>
            <person name="Liang C."/>
            <person name="Lipzen A."/>
            <person name="Lutzoni F."/>
            <person name="Magnuson J."/>
            <person name="Mondo S."/>
            <person name="Nolan M."/>
            <person name="Ohm R."/>
            <person name="Pangilinan J."/>
            <person name="Park H.-J."/>
            <person name="Ramirez L."/>
            <person name="Alfaro M."/>
            <person name="Sun H."/>
            <person name="Tritt A."/>
            <person name="Yoshinaga Y."/>
            <person name="Zwiers L.-H."/>
            <person name="Turgeon B.G."/>
            <person name="Goodwin S.B."/>
            <person name="Spatafora J.W."/>
            <person name="Crous P.W."/>
            <person name="Grigoriev I.V."/>
        </authorList>
    </citation>
    <scope>NUCLEOTIDE SEQUENCE</scope>
    <source>
        <strain evidence="1">CBS 394.84</strain>
    </source>
</reference>
<organism evidence="1 2">
    <name type="scientific">Cucurbitaria berberidis CBS 394.84</name>
    <dbReference type="NCBI Taxonomy" id="1168544"/>
    <lineage>
        <taxon>Eukaryota</taxon>
        <taxon>Fungi</taxon>
        <taxon>Dikarya</taxon>
        <taxon>Ascomycota</taxon>
        <taxon>Pezizomycotina</taxon>
        <taxon>Dothideomycetes</taxon>
        <taxon>Pleosporomycetidae</taxon>
        <taxon>Pleosporales</taxon>
        <taxon>Pleosporineae</taxon>
        <taxon>Cucurbitariaceae</taxon>
        <taxon>Cucurbitaria</taxon>
    </lineage>
</organism>